<comment type="caution">
    <text evidence="2">The sequence shown here is derived from an EMBL/GenBank/DDBJ whole genome shotgun (WGS) entry which is preliminary data.</text>
</comment>
<proteinExistence type="predicted"/>
<evidence type="ECO:0000313" key="3">
    <source>
        <dbReference type="Proteomes" id="UP000187203"/>
    </source>
</evidence>
<dbReference type="AlphaFoldDB" id="A0A1R3IV56"/>
<evidence type="ECO:0000256" key="1">
    <source>
        <dbReference type="SAM" id="MobiDB-lite"/>
    </source>
</evidence>
<sequence>MESFNESKQASGYGVVWQKLRMELEDRLELKEVVDEEEVSKPEVEEKKMVMKRKKGASPTKLVKADIRNRGFCWRRGISTRNFCKVISPEDLAIYLAAEEAEGRNEASPLKKGKDFLPAQSKTTKKRKQQEAASFIPTLSKNRKMNPFVRPCLGFHDALSSDPVSVCRKGAKKFVRQRG</sequence>
<name>A0A1R3IV56_9ROSI</name>
<organism evidence="2 3">
    <name type="scientific">Corchorus olitorius</name>
    <dbReference type="NCBI Taxonomy" id="93759"/>
    <lineage>
        <taxon>Eukaryota</taxon>
        <taxon>Viridiplantae</taxon>
        <taxon>Streptophyta</taxon>
        <taxon>Embryophyta</taxon>
        <taxon>Tracheophyta</taxon>
        <taxon>Spermatophyta</taxon>
        <taxon>Magnoliopsida</taxon>
        <taxon>eudicotyledons</taxon>
        <taxon>Gunneridae</taxon>
        <taxon>Pentapetalae</taxon>
        <taxon>rosids</taxon>
        <taxon>malvids</taxon>
        <taxon>Malvales</taxon>
        <taxon>Malvaceae</taxon>
        <taxon>Grewioideae</taxon>
        <taxon>Apeibeae</taxon>
        <taxon>Corchorus</taxon>
    </lineage>
</organism>
<keyword evidence="3" id="KW-1185">Reference proteome</keyword>
<dbReference type="Proteomes" id="UP000187203">
    <property type="component" value="Unassembled WGS sequence"/>
</dbReference>
<gene>
    <name evidence="2" type="ORF">COLO4_21189</name>
</gene>
<evidence type="ECO:0000313" key="2">
    <source>
        <dbReference type="EMBL" id="OMO86400.1"/>
    </source>
</evidence>
<feature type="region of interest" description="Disordered" evidence="1">
    <location>
        <begin position="106"/>
        <end position="137"/>
    </location>
</feature>
<protein>
    <submittedName>
        <fullName evidence="2">Uncharacterized protein</fullName>
    </submittedName>
</protein>
<reference evidence="3" key="1">
    <citation type="submission" date="2013-09" db="EMBL/GenBank/DDBJ databases">
        <title>Corchorus olitorius genome sequencing.</title>
        <authorList>
            <person name="Alam M."/>
            <person name="Haque M.S."/>
            <person name="Islam M.S."/>
            <person name="Emdad E.M."/>
            <person name="Islam M.M."/>
            <person name="Ahmed B."/>
            <person name="Halim A."/>
            <person name="Hossen Q.M.M."/>
            <person name="Hossain M.Z."/>
            <person name="Ahmed R."/>
            <person name="Khan M.M."/>
            <person name="Islam R."/>
            <person name="Rashid M.M."/>
            <person name="Khan S.A."/>
            <person name="Rahman M.S."/>
            <person name="Alam M."/>
            <person name="Yahiya A.S."/>
            <person name="Khan M.S."/>
            <person name="Azam M.S."/>
            <person name="Haque T."/>
            <person name="Lashkar M.Z.H."/>
            <person name="Akhand A.I."/>
            <person name="Morshed G."/>
            <person name="Roy S."/>
            <person name="Uddin K.S."/>
            <person name="Rabeya T."/>
            <person name="Hossain A.S."/>
            <person name="Chowdhury A."/>
            <person name="Snigdha A.R."/>
            <person name="Mortoza M.S."/>
            <person name="Matin S.A."/>
            <person name="Hoque S.M.E."/>
            <person name="Islam M.K."/>
            <person name="Roy D.K."/>
            <person name="Haider R."/>
            <person name="Moosa M.M."/>
            <person name="Elias S.M."/>
            <person name="Hasan A.M."/>
            <person name="Jahan S."/>
            <person name="Shafiuddin M."/>
            <person name="Mahmood N."/>
            <person name="Shommy N.S."/>
        </authorList>
    </citation>
    <scope>NUCLEOTIDE SEQUENCE [LARGE SCALE GENOMIC DNA]</scope>
    <source>
        <strain evidence="3">cv. O-4</strain>
    </source>
</reference>
<accession>A0A1R3IV56</accession>
<dbReference type="EMBL" id="AWUE01017577">
    <property type="protein sequence ID" value="OMO86400.1"/>
    <property type="molecule type" value="Genomic_DNA"/>
</dbReference>